<reference evidence="3" key="1">
    <citation type="journal article" date="2021" name="Proc. Natl. Acad. Sci. U.S.A.">
        <title>A Catalog of Tens of Thousands of Viruses from Human Metagenomes Reveals Hidden Associations with Chronic Diseases.</title>
        <authorList>
            <person name="Tisza M.J."/>
            <person name="Buck C.B."/>
        </authorList>
    </citation>
    <scope>NUCLEOTIDE SEQUENCE</scope>
    <source>
        <strain evidence="3">Ctn7K25</strain>
    </source>
</reference>
<dbReference type="GO" id="GO:0003677">
    <property type="term" value="F:DNA binding"/>
    <property type="evidence" value="ECO:0007669"/>
    <property type="project" value="UniProtKB-KW"/>
</dbReference>
<dbReference type="SMART" id="SM00411">
    <property type="entry name" value="BHL"/>
    <property type="match status" value="1"/>
</dbReference>
<dbReference type="SUPFAM" id="SSF47729">
    <property type="entry name" value="IHF-like DNA-binding proteins"/>
    <property type="match status" value="1"/>
</dbReference>
<dbReference type="PANTHER" id="PTHR33175">
    <property type="entry name" value="DNA-BINDING PROTEIN HU"/>
    <property type="match status" value="1"/>
</dbReference>
<dbReference type="Gene3D" id="4.10.520.10">
    <property type="entry name" value="IHF-like DNA-binding proteins"/>
    <property type="match status" value="1"/>
</dbReference>
<comment type="similarity">
    <text evidence="2">Belongs to the bacterial histone-like protein family.</text>
</comment>
<evidence type="ECO:0000313" key="3">
    <source>
        <dbReference type="EMBL" id="DAE16665.1"/>
    </source>
</evidence>
<dbReference type="PRINTS" id="PR01727">
    <property type="entry name" value="DNABINDINGHU"/>
</dbReference>
<keyword evidence="1" id="KW-0238">DNA-binding</keyword>
<proteinExistence type="inferred from homology"/>
<name>A0A8S5QCY4_9CAUD</name>
<protein>
    <submittedName>
        <fullName evidence="3">DNA binding protein</fullName>
    </submittedName>
</protein>
<dbReference type="CDD" id="cd13836">
    <property type="entry name" value="IHF_B"/>
    <property type="match status" value="1"/>
</dbReference>
<dbReference type="PANTHER" id="PTHR33175:SF3">
    <property type="entry name" value="DNA-BINDING PROTEIN HU-BETA"/>
    <property type="match status" value="1"/>
</dbReference>
<dbReference type="GO" id="GO:0030527">
    <property type="term" value="F:structural constituent of chromatin"/>
    <property type="evidence" value="ECO:0007669"/>
    <property type="project" value="InterPro"/>
</dbReference>
<evidence type="ECO:0000256" key="1">
    <source>
        <dbReference type="ARBA" id="ARBA00023125"/>
    </source>
</evidence>
<dbReference type="EMBL" id="BK015629">
    <property type="protein sequence ID" value="DAE16665.1"/>
    <property type="molecule type" value="Genomic_DNA"/>
</dbReference>
<dbReference type="Pfam" id="PF00216">
    <property type="entry name" value="Bac_DNA_binding"/>
    <property type="match status" value="1"/>
</dbReference>
<accession>A0A8S5QCY4</accession>
<dbReference type="InterPro" id="IPR010992">
    <property type="entry name" value="IHF-like_DNA-bd_dom_sf"/>
</dbReference>
<sequence length="106" mass="11614">MVHTTTYFKPQKETTMTKHEIIDAIIDSTGITRSQALHAFDATFKALADGVASGNDIFIRGFGTFRCSTLAARKGRNIKAGTTIDIPARKTIKFKPCPALKSQINK</sequence>
<organism evidence="3">
    <name type="scientific">Podoviridae sp. ctn7K25</name>
    <dbReference type="NCBI Taxonomy" id="2825273"/>
    <lineage>
        <taxon>Viruses</taxon>
        <taxon>Duplodnaviria</taxon>
        <taxon>Heunggongvirae</taxon>
        <taxon>Uroviricota</taxon>
        <taxon>Caudoviricetes</taxon>
    </lineage>
</organism>
<dbReference type="InterPro" id="IPR000119">
    <property type="entry name" value="Hist_DNA-bd"/>
</dbReference>
<evidence type="ECO:0000256" key="2">
    <source>
        <dbReference type="RuleBase" id="RU003939"/>
    </source>
</evidence>